<dbReference type="eggNOG" id="ENOG5032CR7">
    <property type="taxonomic scope" value="Bacteria"/>
</dbReference>
<comment type="caution">
    <text evidence="3">The sequence shown here is derived from an EMBL/GenBank/DDBJ whole genome shotgun (WGS) entry which is preliminary data.</text>
</comment>
<dbReference type="PATRIC" id="fig|1042209.11.peg.3952"/>
<dbReference type="Proteomes" id="UP000022611">
    <property type="component" value="Unassembled WGS sequence"/>
</dbReference>
<dbReference type="AlphaFoldDB" id="A0A010RXG4"/>
<evidence type="ECO:0008006" key="5">
    <source>
        <dbReference type="Google" id="ProtNLM"/>
    </source>
</evidence>
<keyword evidence="2" id="KW-0732">Signal</keyword>
<dbReference type="HOGENOM" id="CLU_164753_0_0_6"/>
<feature type="signal peptide" evidence="2">
    <location>
        <begin position="1"/>
        <end position="25"/>
    </location>
</feature>
<organism evidence="3 4">
    <name type="scientific">Pseudomonas fluorescens HK44</name>
    <dbReference type="NCBI Taxonomy" id="1042209"/>
    <lineage>
        <taxon>Bacteria</taxon>
        <taxon>Pseudomonadati</taxon>
        <taxon>Pseudomonadota</taxon>
        <taxon>Gammaproteobacteria</taxon>
        <taxon>Pseudomonadales</taxon>
        <taxon>Pseudomonadaceae</taxon>
        <taxon>Pseudomonas</taxon>
    </lineage>
</organism>
<protein>
    <recommendedName>
        <fullName evidence="5">Lipoprotein</fullName>
    </recommendedName>
</protein>
<evidence type="ECO:0000256" key="2">
    <source>
        <dbReference type="SAM" id="SignalP"/>
    </source>
</evidence>
<accession>A0A010RXG4</accession>
<dbReference type="EMBL" id="AFOY02000015">
    <property type="protein sequence ID" value="EXF93579.1"/>
    <property type="molecule type" value="Genomic_DNA"/>
</dbReference>
<sequence length="125" mass="12987">MNRFVLGTSALALSGLLGTLTQAGADIGMLAATVEHPVLLAQNLPDNSDNPYNNPIRRVNPNSMQGTQPSAPIIRGPNTVPVPRPPTLENGGIGNGYPRSGTAPGTVKPYSAPNAPARDSDTRSY</sequence>
<evidence type="ECO:0000256" key="1">
    <source>
        <dbReference type="SAM" id="MobiDB-lite"/>
    </source>
</evidence>
<evidence type="ECO:0000313" key="4">
    <source>
        <dbReference type="Proteomes" id="UP000022611"/>
    </source>
</evidence>
<gene>
    <name evidence="3" type="ORF">HK44_007850</name>
</gene>
<feature type="chain" id="PRO_5001457549" description="Lipoprotein" evidence="2">
    <location>
        <begin position="26"/>
        <end position="125"/>
    </location>
</feature>
<name>A0A010RXG4_PSEFL</name>
<proteinExistence type="predicted"/>
<reference evidence="3 4" key="1">
    <citation type="journal article" date="2011" name="J. Bacteriol.">
        <title>Draft genome sequence of the polycyclic aromatic hydrocarbon-degrading, genetically engineered bioluminescent bioreporter Pseudomonas fluorescens HK44.</title>
        <authorList>
            <person name="Chauhan A."/>
            <person name="Layton A.C."/>
            <person name="Williams D.E."/>
            <person name="Smartt A.E."/>
            <person name="Ripp S."/>
            <person name="Karpinets T.V."/>
            <person name="Brown S.D."/>
            <person name="Sayler G.S."/>
        </authorList>
    </citation>
    <scope>NUCLEOTIDE SEQUENCE [LARGE SCALE GENOMIC DNA]</scope>
    <source>
        <strain evidence="3 4">HK44</strain>
    </source>
</reference>
<dbReference type="OrthoDB" id="7026821at2"/>
<dbReference type="RefSeq" id="WP_019690155.1">
    <property type="nucleotide sequence ID" value="NZ_AFOY02000015.1"/>
</dbReference>
<evidence type="ECO:0000313" key="3">
    <source>
        <dbReference type="EMBL" id="EXF93579.1"/>
    </source>
</evidence>
<feature type="region of interest" description="Disordered" evidence="1">
    <location>
        <begin position="45"/>
        <end position="125"/>
    </location>
</feature>
<feature type="compositionally biased region" description="Polar residues" evidence="1">
    <location>
        <begin position="60"/>
        <end position="70"/>
    </location>
</feature>